<evidence type="ECO:0000313" key="6">
    <source>
        <dbReference type="EMBL" id="RZU99582.1"/>
    </source>
</evidence>
<comment type="caution">
    <text evidence="6">The sequence shown here is derived from an EMBL/GenBank/DDBJ whole genome shotgun (WGS) entry which is preliminary data.</text>
</comment>
<dbReference type="RefSeq" id="WP_130503806.1">
    <property type="nucleotide sequence ID" value="NZ_SHLI01000001.1"/>
</dbReference>
<evidence type="ECO:0000313" key="7">
    <source>
        <dbReference type="Proteomes" id="UP000292298"/>
    </source>
</evidence>
<evidence type="ECO:0000256" key="3">
    <source>
        <dbReference type="HAMAP-Rule" id="MF_00272"/>
    </source>
</evidence>
<evidence type="ECO:0000256" key="4">
    <source>
        <dbReference type="PIRSR" id="PIRSR617453-50"/>
    </source>
</evidence>
<dbReference type="AlphaFoldDB" id="A0A4Q8D2L6"/>
<dbReference type="GO" id="GO:0005960">
    <property type="term" value="C:glycine cleavage complex"/>
    <property type="evidence" value="ECO:0007669"/>
    <property type="project" value="InterPro"/>
</dbReference>
<comment type="subunit">
    <text evidence="3">The glycine cleavage system is composed of four proteins: P, T, L and H.</text>
</comment>
<evidence type="ECO:0000256" key="1">
    <source>
        <dbReference type="ARBA" id="ARBA00009249"/>
    </source>
</evidence>
<evidence type="ECO:0000256" key="2">
    <source>
        <dbReference type="ARBA" id="ARBA00022823"/>
    </source>
</evidence>
<evidence type="ECO:0000259" key="5">
    <source>
        <dbReference type="PROSITE" id="PS50968"/>
    </source>
</evidence>
<dbReference type="NCBIfam" id="TIGR00527">
    <property type="entry name" value="gcvH"/>
    <property type="match status" value="1"/>
</dbReference>
<dbReference type="PROSITE" id="PS50968">
    <property type="entry name" value="BIOTINYL_LIPOYL"/>
    <property type="match status" value="1"/>
</dbReference>
<organism evidence="6 7">
    <name type="scientific">Spiribacter vilamensis</name>
    <dbReference type="NCBI Taxonomy" id="531306"/>
    <lineage>
        <taxon>Bacteria</taxon>
        <taxon>Pseudomonadati</taxon>
        <taxon>Pseudomonadota</taxon>
        <taxon>Gammaproteobacteria</taxon>
        <taxon>Chromatiales</taxon>
        <taxon>Ectothiorhodospiraceae</taxon>
        <taxon>Spiribacter</taxon>
    </lineage>
</organism>
<feature type="modified residue" description="N6-lipoyllysine" evidence="3 4">
    <location>
        <position position="65"/>
    </location>
</feature>
<feature type="domain" description="Lipoyl-binding" evidence="5">
    <location>
        <begin position="24"/>
        <end position="106"/>
    </location>
</feature>
<dbReference type="InterPro" id="IPR033753">
    <property type="entry name" value="GCV_H/Fam206"/>
</dbReference>
<dbReference type="OrthoDB" id="9796712at2"/>
<dbReference type="GO" id="GO:0009249">
    <property type="term" value="P:protein lipoylation"/>
    <property type="evidence" value="ECO:0007669"/>
    <property type="project" value="TreeGrafter"/>
</dbReference>
<keyword evidence="7" id="KW-1185">Reference proteome</keyword>
<dbReference type="PANTHER" id="PTHR11715">
    <property type="entry name" value="GLYCINE CLEAVAGE SYSTEM H PROTEIN"/>
    <property type="match status" value="1"/>
</dbReference>
<dbReference type="InterPro" id="IPR011053">
    <property type="entry name" value="Single_hybrid_motif"/>
</dbReference>
<name>A0A4Q8D2L6_9GAMM</name>
<dbReference type="GO" id="GO:0019464">
    <property type="term" value="P:glycine decarboxylation via glycine cleavage system"/>
    <property type="evidence" value="ECO:0007669"/>
    <property type="project" value="UniProtKB-UniRule"/>
</dbReference>
<dbReference type="InterPro" id="IPR002930">
    <property type="entry name" value="GCV_H"/>
</dbReference>
<comment type="cofactor">
    <cofactor evidence="3">
        <name>(R)-lipoate</name>
        <dbReference type="ChEBI" id="CHEBI:83088"/>
    </cofactor>
    <text evidence="3">Binds 1 lipoyl cofactor covalently.</text>
</comment>
<dbReference type="PANTHER" id="PTHR11715:SF3">
    <property type="entry name" value="GLYCINE CLEAVAGE SYSTEM H PROTEIN-RELATED"/>
    <property type="match status" value="1"/>
</dbReference>
<reference evidence="6 7" key="1">
    <citation type="submission" date="2019-02" db="EMBL/GenBank/DDBJ databases">
        <title>Genomic Encyclopedia of Type Strains, Phase IV (KMG-IV): sequencing the most valuable type-strain genomes for metagenomic binning, comparative biology and taxonomic classification.</title>
        <authorList>
            <person name="Goeker M."/>
        </authorList>
    </citation>
    <scope>NUCLEOTIDE SEQUENCE [LARGE SCALE GENOMIC DNA]</scope>
    <source>
        <strain evidence="6 7">DSM 21056</strain>
    </source>
</reference>
<dbReference type="Gene3D" id="2.40.50.100">
    <property type="match status" value="1"/>
</dbReference>
<dbReference type="SUPFAM" id="SSF51230">
    <property type="entry name" value="Single hybrid motif"/>
    <property type="match status" value="1"/>
</dbReference>
<comment type="function">
    <text evidence="3">The glycine cleavage system catalyzes the degradation of glycine. The H protein shuttles the methylamine group of glycine from the P protein to the T protein.</text>
</comment>
<dbReference type="NCBIfam" id="NF002270">
    <property type="entry name" value="PRK01202.1"/>
    <property type="match status" value="1"/>
</dbReference>
<dbReference type="Proteomes" id="UP000292298">
    <property type="component" value="Unassembled WGS sequence"/>
</dbReference>
<sequence>MSEIPADLRYATTHEWVRDDGDGVITVGITDHAQAELGDLVFVQLPGEEGAVEAGAACAVVESVKTASDIHAPVDGEIIATHDDVADDPEQVNTDPYGEGWLFTMRMVDDASLGELLDADGYAELIDDDA</sequence>
<dbReference type="InterPro" id="IPR000089">
    <property type="entry name" value="Biotin_lipoyl"/>
</dbReference>
<gene>
    <name evidence="3" type="primary">gcvH</name>
    <name evidence="6" type="ORF">EV698_1874</name>
</gene>
<protein>
    <recommendedName>
        <fullName evidence="3">Glycine cleavage system H protein</fullName>
    </recommendedName>
</protein>
<dbReference type="CDD" id="cd06848">
    <property type="entry name" value="GCS_H"/>
    <property type="match status" value="1"/>
</dbReference>
<comment type="similarity">
    <text evidence="1 3">Belongs to the GcvH family.</text>
</comment>
<dbReference type="HAMAP" id="MF_00272">
    <property type="entry name" value="GcvH"/>
    <property type="match status" value="1"/>
</dbReference>
<dbReference type="GO" id="GO:0005829">
    <property type="term" value="C:cytosol"/>
    <property type="evidence" value="ECO:0007669"/>
    <property type="project" value="TreeGrafter"/>
</dbReference>
<dbReference type="InterPro" id="IPR017453">
    <property type="entry name" value="GCV_H_sub"/>
</dbReference>
<proteinExistence type="inferred from homology"/>
<dbReference type="EMBL" id="SHLI01000001">
    <property type="protein sequence ID" value="RZU99582.1"/>
    <property type="molecule type" value="Genomic_DNA"/>
</dbReference>
<accession>A0A4Q8D2L6</accession>
<keyword evidence="2 3" id="KW-0450">Lipoyl</keyword>
<dbReference type="Pfam" id="PF01597">
    <property type="entry name" value="GCV_H"/>
    <property type="match status" value="1"/>
</dbReference>